<dbReference type="SUPFAM" id="SSF63411">
    <property type="entry name" value="LuxS/MPP-like metallohydrolase"/>
    <property type="match status" value="4"/>
</dbReference>
<evidence type="ECO:0000259" key="1">
    <source>
        <dbReference type="SMART" id="SM01264"/>
    </source>
</evidence>
<protein>
    <submittedName>
        <fullName evidence="2">Peptidase M16</fullName>
    </submittedName>
</protein>
<dbReference type="Pfam" id="PF22516">
    <property type="entry name" value="PreP_C"/>
    <property type="match status" value="1"/>
</dbReference>
<reference evidence="3" key="1">
    <citation type="journal article" date="2016" name="Front. Microbiol.">
        <title>Complete Genome Sequence of Clostridium estertheticum DSM 8809, a Microbe Identified in Spoiled Vacuum Packed Beef.</title>
        <authorList>
            <person name="Yu Z."/>
            <person name="Gunn L."/>
            <person name="Brennan E."/>
            <person name="Reid R."/>
            <person name="Wall P.G."/>
            <person name="Gaora O.P."/>
            <person name="Hurley D."/>
            <person name="Bolton D."/>
            <person name="Fanning S."/>
        </authorList>
    </citation>
    <scope>NUCLEOTIDE SEQUENCE [LARGE SCALE GENOMIC DNA]</scope>
    <source>
        <strain evidence="3">DSM 8809</strain>
    </source>
</reference>
<dbReference type="GO" id="GO:0004222">
    <property type="term" value="F:metalloendopeptidase activity"/>
    <property type="evidence" value="ECO:0007669"/>
    <property type="project" value="TreeGrafter"/>
</dbReference>
<sequence>MKFKIGDIYHGFKLIEEKNIEELNSVTRIFEHVKSGARLLHIENDDDNKVFSIGFRTPPKNNNGLPHILEHSVLCGSRKFPTKEPFVELIKGSLNTFLNAMTFSDKTIYPLASKNEKDFVNLMDVYLDAVFYPNLYSKPEILMQEGWHYELENKEDKLTYKGVVYNEMKGAFSSPEGSLMRKIQESLFPDTSYGVESGGDPEFIPDLTQEEFTEFHKKYYHPSNSYIFLYGDGNIEEQLQFISEKYLNNFDRIQIDSAIKLQKPFSKMEEVKMDYPISCDDEEEGKTFLSLNFVSGDNISQPEMHLALEILEYLLLESAAAPLKKALVDAEIGKDVFGSFDNSILQPVFSIVVKNSNESEKEKFKEVVFTTLKNLVRDGIDKKLIEACINITEFKLREADLGGFPKGLFYYITSMDSWLYDKDPTMHLEYESYLSKIKAALTTNYFEKLIEKYLIKNNHSSMVILNGKKGLAEKKSKVTEEKLEKYKASLSEKQVEEIVKSTKDLKERQMTPDPVEVLETIPLLELSDIEKKVEHLPLKENDEHGVKVLSHNIFTNKIAYINILFDAKKVDVELIPYVTLLSTILGRVSTQNTNYSDLSNEVNIHTGGIHFTTDVYGENENFEKYNPKLVVKSKALISSIPRLFDIIAEIISLTKFDEKKRLKELIQQLKSRYEMKILDRGHMVAAGRITSYFSPASAYIEKTTGISFYKFLNEIEMDFDNKADEIIENLNEVSKIIFNKNNLIISVTGEKDIYTTFAKELPKVISILGDEKLPDAKYDFVLSKDNEGLLTSSDVQYVAKGYNFIKKGYSYSGKMLVLKTIASLDYLWNRVRVQGGAYGGFANIARSGNIVFVSYRDPNVKETLKAYDGICEYIENFEASDREMTKYIIGTISDLDSPLTPSMKGERATAYYIRGITQEQRQKEREEVLSTNADDIKSFKALLSDIIKEDCFCVLGNETKIKDSKEIFTNLVNVFK</sequence>
<dbReference type="EMBL" id="CP015756">
    <property type="protein sequence ID" value="APC42441.1"/>
    <property type="molecule type" value="Genomic_DNA"/>
</dbReference>
<dbReference type="OrthoDB" id="9762027at2"/>
<feature type="domain" description="Peptidase M16C associated" evidence="1">
    <location>
        <begin position="465"/>
        <end position="715"/>
    </location>
</feature>
<dbReference type="Pfam" id="PF08367">
    <property type="entry name" value="M16C_assoc"/>
    <property type="match status" value="1"/>
</dbReference>
<dbReference type="SMART" id="SM01264">
    <property type="entry name" value="M16C_associated"/>
    <property type="match status" value="1"/>
</dbReference>
<evidence type="ECO:0000313" key="2">
    <source>
        <dbReference type="EMBL" id="APC42441.1"/>
    </source>
</evidence>
<dbReference type="Pfam" id="PF05193">
    <property type="entry name" value="Peptidase_M16_C"/>
    <property type="match status" value="1"/>
</dbReference>
<dbReference type="Gene3D" id="3.30.830.10">
    <property type="entry name" value="Metalloenzyme, LuxS/M16 peptidase-like"/>
    <property type="match status" value="4"/>
</dbReference>
<evidence type="ECO:0000313" key="3">
    <source>
        <dbReference type="Proteomes" id="UP000182569"/>
    </source>
</evidence>
<dbReference type="GO" id="GO:0046872">
    <property type="term" value="F:metal ion binding"/>
    <property type="evidence" value="ECO:0007669"/>
    <property type="project" value="InterPro"/>
</dbReference>
<dbReference type="InterPro" id="IPR011765">
    <property type="entry name" value="Pept_M16_N"/>
</dbReference>
<dbReference type="AlphaFoldDB" id="A0A1J0GMA5"/>
<dbReference type="InterPro" id="IPR055130">
    <property type="entry name" value="PreP_C"/>
</dbReference>
<dbReference type="RefSeq" id="WP_071614728.1">
    <property type="nucleotide sequence ID" value="NZ_CP015756.1"/>
</dbReference>
<dbReference type="GO" id="GO:0016485">
    <property type="term" value="P:protein processing"/>
    <property type="evidence" value="ECO:0007669"/>
    <property type="project" value="TreeGrafter"/>
</dbReference>
<gene>
    <name evidence="2" type="ORF">A7L45_21550</name>
</gene>
<proteinExistence type="predicted"/>
<accession>A0A1J0GMA5</accession>
<dbReference type="InterPro" id="IPR011249">
    <property type="entry name" value="Metalloenz_LuxS/M16"/>
</dbReference>
<dbReference type="PANTHER" id="PTHR43016:SF13">
    <property type="entry name" value="PRESEQUENCE PROTEASE, MITOCHONDRIAL"/>
    <property type="match status" value="1"/>
</dbReference>
<dbReference type="Proteomes" id="UP000182569">
    <property type="component" value="Chromosome"/>
</dbReference>
<dbReference type="InterPro" id="IPR013578">
    <property type="entry name" value="Peptidase_M16C_assoc"/>
</dbReference>
<name>A0A1J0GMA5_9CLOT</name>
<dbReference type="STRING" id="1552.A7L45_21550"/>
<dbReference type="PANTHER" id="PTHR43016">
    <property type="entry name" value="PRESEQUENCE PROTEASE"/>
    <property type="match status" value="1"/>
</dbReference>
<dbReference type="InterPro" id="IPR007863">
    <property type="entry name" value="Peptidase_M16_C"/>
</dbReference>
<keyword evidence="3" id="KW-1185">Reference proteome</keyword>
<dbReference type="Pfam" id="PF00675">
    <property type="entry name" value="Peptidase_M16"/>
    <property type="match status" value="1"/>
</dbReference>
<organism evidence="2 3">
    <name type="scientific">Clostridium estertheticum subsp. estertheticum</name>
    <dbReference type="NCBI Taxonomy" id="1552"/>
    <lineage>
        <taxon>Bacteria</taxon>
        <taxon>Bacillati</taxon>
        <taxon>Bacillota</taxon>
        <taxon>Clostridia</taxon>
        <taxon>Eubacteriales</taxon>
        <taxon>Clostridiaceae</taxon>
        <taxon>Clostridium</taxon>
    </lineage>
</organism>
<dbReference type="FunFam" id="3.30.830.10:FF:000034">
    <property type="entry name" value="presequence protease 1, chloroplastic/mitochondrial"/>
    <property type="match status" value="1"/>
</dbReference>
<dbReference type="KEGG" id="ceu:A7L45_21550"/>